<proteinExistence type="predicted"/>
<dbReference type="Gene3D" id="3.40.50.12780">
    <property type="entry name" value="N-terminal domain of ligase-like"/>
    <property type="match status" value="1"/>
</dbReference>
<evidence type="ECO:0000313" key="4">
    <source>
        <dbReference type="EMBL" id="KAK4498360.1"/>
    </source>
</evidence>
<reference evidence="4 5" key="1">
    <citation type="journal article" date="2023" name="G3 (Bethesda)">
        <title>A chromosome-level genome assembly of Zasmidium syzygii isolated from banana leaves.</title>
        <authorList>
            <person name="van Westerhoven A.C."/>
            <person name="Mehrabi R."/>
            <person name="Talebi R."/>
            <person name="Steentjes M.B.F."/>
            <person name="Corcolon B."/>
            <person name="Chong P.A."/>
            <person name="Kema G.H.J."/>
            <person name="Seidl M.F."/>
        </authorList>
    </citation>
    <scope>NUCLEOTIDE SEQUENCE [LARGE SCALE GENOMIC DNA]</scope>
    <source>
        <strain evidence="4 5">P124</strain>
    </source>
</reference>
<dbReference type="PROSITE" id="PS00455">
    <property type="entry name" value="AMP_BINDING"/>
    <property type="match status" value="1"/>
</dbReference>
<dbReference type="InterPro" id="IPR042099">
    <property type="entry name" value="ANL_N_sf"/>
</dbReference>
<dbReference type="InterPro" id="IPR036736">
    <property type="entry name" value="ACP-like_sf"/>
</dbReference>
<dbReference type="SUPFAM" id="SSF51735">
    <property type="entry name" value="NAD(P)-binding Rossmann-fold domains"/>
    <property type="match status" value="1"/>
</dbReference>
<evidence type="ECO:0000313" key="5">
    <source>
        <dbReference type="Proteomes" id="UP001305779"/>
    </source>
</evidence>
<dbReference type="Pfam" id="PF23562">
    <property type="entry name" value="AMP-binding_C_3"/>
    <property type="match status" value="1"/>
</dbReference>
<dbReference type="Gene3D" id="1.10.1200.10">
    <property type="entry name" value="ACP-like"/>
    <property type="match status" value="1"/>
</dbReference>
<dbReference type="EMBL" id="JAXOVC010000008">
    <property type="protein sequence ID" value="KAK4498360.1"/>
    <property type="molecule type" value="Genomic_DNA"/>
</dbReference>
<dbReference type="PROSITE" id="PS50075">
    <property type="entry name" value="CARRIER"/>
    <property type="match status" value="1"/>
</dbReference>
<evidence type="ECO:0000256" key="2">
    <source>
        <dbReference type="ARBA" id="ARBA00022553"/>
    </source>
</evidence>
<dbReference type="Pfam" id="PF00501">
    <property type="entry name" value="AMP-binding"/>
    <property type="match status" value="1"/>
</dbReference>
<dbReference type="PROSITE" id="PS00012">
    <property type="entry name" value="PHOSPHOPANTETHEINE"/>
    <property type="match status" value="1"/>
</dbReference>
<dbReference type="InterPro" id="IPR000873">
    <property type="entry name" value="AMP-dep_synth/lig_dom"/>
</dbReference>
<dbReference type="Gene3D" id="3.40.50.720">
    <property type="entry name" value="NAD(P)-binding Rossmann-like Domain"/>
    <property type="match status" value="1"/>
</dbReference>
<dbReference type="InterPro" id="IPR036291">
    <property type="entry name" value="NAD(P)-bd_dom_sf"/>
</dbReference>
<dbReference type="InterPro" id="IPR006162">
    <property type="entry name" value="Ppantetheine_attach_site"/>
</dbReference>
<dbReference type="Pfam" id="PF00550">
    <property type="entry name" value="PP-binding"/>
    <property type="match status" value="1"/>
</dbReference>
<name>A0ABR0EB42_ZASCE</name>
<dbReference type="InterPro" id="IPR051414">
    <property type="entry name" value="Adenylate-forming_Reductase"/>
</dbReference>
<dbReference type="SUPFAM" id="SSF47336">
    <property type="entry name" value="ACP-like"/>
    <property type="match status" value="1"/>
</dbReference>
<sequence length="1046" mass="115387">MTTSSYTNSRSLPQAVDELSQRYPENVWMTVPLDSDLSGEWRNVTYRDLACAVDGMLAWAKEALGDYRRASAVIACIGVNDMRHGAVQTALIKAGNKVLLPSPRNSQSGQVSLFQSSKCGLLLHSEGVEAHIESIKAALPEVQTLQIPSFDELCQRGSTSQKLDMPPVNCNDDDQVIILHTSGSTGNPKPIYHTNASINTVAALRDLPAPKDRVNSAHYFLHADKPMLAVAPFFHMMGQAILWRSLLCRAPIVILPPEKPPTPELIIKVIQQARPWSAIFPPSVLEQIAESPGGMESLRMLEYVFFGGGPLATGIGDKLIENTTLLSLIGSTEAGLFPIRVPEDKHDWQYFEWAPGAGITMEADTDGLYEMVVMPADKRYQAVFHTFPGISEWRTKDLFERHPRKKNLWLYKGRKDDVLVLSNGEKFNPVGFEKLLESHPLVKGALVVGQARFQTGLLIEPEWTLLPEDQDPTELLDSVWPFIEKANAASPAHGRVWRSRVAISKKDKAFKRTPKGSIVRRQTVELYKAEIDALYANESGDDEVGKLPVDADISTIKSFLRQAFKSKELDIPESSSDDEDIFSFGVDSLQVLALSSTLNHALGKDRGFTISPRDIYGHPTVNGLADLLSGDAARSGQSQLSREEGMATMVEKYTHGLAKPRSRTSTNRPEKHTYILTGSTGSLGNYILEDLINSQDVDHVYCLNRSADAEARQRQSFDDRGSRADLSKATFLQANFGKEFFGLSEEVYDKLLSCVDVFIHNAWAVDFNKTLQTYEDVHIAGTRRCVDFSLDSRFRAHIVFISSIASVGNYPSTDPDASGVPEQIFDDHRVPIPQGYGESKHVASLILAAASDKAGVPSTIVRAGQLAGPSGEGAPWNRHEWLPSIVISSKALGMLPDTLGEGNTVDWVPMDLAARSVVDISRSRTQPSNDITETCTVSHLVNPKSTTWTELVPAVRKELEAETGREVKVVSFRTWLDKLAACPRTKEEIEQKPGIKLTDFYEGLLSGAGGLPRLATEKTVKLSDTVAKMAPVDSRLMQKWVGQWKE</sequence>
<dbReference type="InterPro" id="IPR013120">
    <property type="entry name" value="FAR_NAD-bd"/>
</dbReference>
<evidence type="ECO:0000256" key="1">
    <source>
        <dbReference type="ARBA" id="ARBA00022450"/>
    </source>
</evidence>
<dbReference type="Proteomes" id="UP001305779">
    <property type="component" value="Unassembled WGS sequence"/>
</dbReference>
<gene>
    <name evidence="4" type="ORF">PRZ48_011018</name>
</gene>
<evidence type="ECO:0000259" key="3">
    <source>
        <dbReference type="PROSITE" id="PS50075"/>
    </source>
</evidence>
<dbReference type="InterPro" id="IPR020806">
    <property type="entry name" value="PKS_PP-bd"/>
</dbReference>
<dbReference type="PANTHER" id="PTHR43439:SF2">
    <property type="entry name" value="ENZYME, PUTATIVE (JCVI)-RELATED"/>
    <property type="match status" value="1"/>
</dbReference>
<accession>A0ABR0EB42</accession>
<dbReference type="PANTHER" id="PTHR43439">
    <property type="entry name" value="PHENYLACETATE-COENZYME A LIGASE"/>
    <property type="match status" value="1"/>
</dbReference>
<dbReference type="SMART" id="SM00823">
    <property type="entry name" value="PKS_PP"/>
    <property type="match status" value="1"/>
</dbReference>
<keyword evidence="5" id="KW-1185">Reference proteome</keyword>
<organism evidence="4 5">
    <name type="scientific">Zasmidium cellare</name>
    <name type="common">Wine cellar mold</name>
    <name type="synonym">Racodium cellare</name>
    <dbReference type="NCBI Taxonomy" id="395010"/>
    <lineage>
        <taxon>Eukaryota</taxon>
        <taxon>Fungi</taxon>
        <taxon>Dikarya</taxon>
        <taxon>Ascomycota</taxon>
        <taxon>Pezizomycotina</taxon>
        <taxon>Dothideomycetes</taxon>
        <taxon>Dothideomycetidae</taxon>
        <taxon>Mycosphaerellales</taxon>
        <taxon>Mycosphaerellaceae</taxon>
        <taxon>Zasmidium</taxon>
    </lineage>
</organism>
<dbReference type="SUPFAM" id="SSF56801">
    <property type="entry name" value="Acetyl-CoA synthetase-like"/>
    <property type="match status" value="1"/>
</dbReference>
<dbReference type="InterPro" id="IPR020845">
    <property type="entry name" value="AMP-binding_CS"/>
</dbReference>
<comment type="caution">
    <text evidence="4">The sequence shown here is derived from an EMBL/GenBank/DDBJ whole genome shotgun (WGS) entry which is preliminary data.</text>
</comment>
<keyword evidence="1" id="KW-0596">Phosphopantetheine</keyword>
<dbReference type="Pfam" id="PF07993">
    <property type="entry name" value="NAD_binding_4"/>
    <property type="match status" value="1"/>
</dbReference>
<feature type="domain" description="Carrier" evidence="3">
    <location>
        <begin position="551"/>
        <end position="632"/>
    </location>
</feature>
<keyword evidence="2" id="KW-0597">Phosphoprotein</keyword>
<protein>
    <recommendedName>
        <fullName evidence="3">Carrier domain-containing protein</fullName>
    </recommendedName>
</protein>
<dbReference type="InterPro" id="IPR009081">
    <property type="entry name" value="PP-bd_ACP"/>
</dbReference>